<accession>X1VVF7</accession>
<dbReference type="AlphaFoldDB" id="X1VVF7"/>
<reference evidence="1" key="1">
    <citation type="journal article" date="2014" name="Front. Microbiol.">
        <title>High frequency of phylogenetically diverse reductive dehalogenase-homologous genes in deep subseafloor sedimentary metagenomes.</title>
        <authorList>
            <person name="Kawai M."/>
            <person name="Futagami T."/>
            <person name="Toyoda A."/>
            <person name="Takaki Y."/>
            <person name="Nishi S."/>
            <person name="Hori S."/>
            <person name="Arai W."/>
            <person name="Tsubouchi T."/>
            <person name="Morono Y."/>
            <person name="Uchiyama I."/>
            <person name="Ito T."/>
            <person name="Fujiyama A."/>
            <person name="Inagaki F."/>
            <person name="Takami H."/>
        </authorList>
    </citation>
    <scope>NUCLEOTIDE SEQUENCE</scope>
    <source>
        <strain evidence="1">Expedition CK06-06</strain>
    </source>
</reference>
<organism evidence="1">
    <name type="scientific">marine sediment metagenome</name>
    <dbReference type="NCBI Taxonomy" id="412755"/>
    <lineage>
        <taxon>unclassified sequences</taxon>
        <taxon>metagenomes</taxon>
        <taxon>ecological metagenomes</taxon>
    </lineage>
</organism>
<proteinExistence type="predicted"/>
<dbReference type="EMBL" id="BARW01032581">
    <property type="protein sequence ID" value="GAJ14575.1"/>
    <property type="molecule type" value="Genomic_DNA"/>
</dbReference>
<dbReference type="Gene3D" id="3.40.50.300">
    <property type="entry name" value="P-loop containing nucleotide triphosphate hydrolases"/>
    <property type="match status" value="1"/>
</dbReference>
<gene>
    <name evidence="1" type="ORF">S12H4_51538</name>
</gene>
<evidence type="ECO:0008006" key="2">
    <source>
        <dbReference type="Google" id="ProtNLM"/>
    </source>
</evidence>
<evidence type="ECO:0000313" key="1">
    <source>
        <dbReference type="EMBL" id="GAJ14575.1"/>
    </source>
</evidence>
<comment type="caution">
    <text evidence="1">The sequence shown here is derived from an EMBL/GenBank/DDBJ whole genome shotgun (WGS) entry which is preliminary data.</text>
</comment>
<sequence>MLHACGIDDRGYGYLFLGNSGHGKSTIARLWSENQATVLNDDRIIVREKNGELLMYGTPWPGDLKEVSSKGLPIRKLFFLRHGEKNSGVPKNSAEAVLMLLTRCFPPIWDKKGMEYTMGLCHRMVNKVPCYEFSFEPDRKIVDFVKNI</sequence>
<dbReference type="InterPro" id="IPR027417">
    <property type="entry name" value="P-loop_NTPase"/>
</dbReference>
<dbReference type="SUPFAM" id="SSF53795">
    <property type="entry name" value="PEP carboxykinase-like"/>
    <property type="match status" value="1"/>
</dbReference>
<name>X1VVF7_9ZZZZ</name>
<protein>
    <recommendedName>
        <fullName evidence="2">HPr kinase/phosphorylase C-terminal domain-containing protein</fullName>
    </recommendedName>
</protein>